<proteinExistence type="predicted"/>
<reference evidence="2" key="2">
    <citation type="submission" date="2019-07" db="EMBL/GenBank/DDBJ databases">
        <authorList>
            <person name="Pylro V."/>
            <person name="Dias A."/>
            <person name="Andreote F."/>
            <person name="Varani A."/>
            <person name="Andreote C."/>
            <person name="Bernardo E."/>
            <person name="Martins T."/>
        </authorList>
    </citation>
    <scope>NUCLEOTIDE SEQUENCE</scope>
    <source>
        <strain evidence="2">77</strain>
    </source>
</reference>
<dbReference type="KEGG" id="salb:XNR_1499"/>
<reference evidence="2" key="1">
    <citation type="journal article" date="2019" name="Microbiol. Resour. Announc.">
        <title>Draft Genomic Sequences of Streptomyces misionensis and Streptomyces albidoflavus, bacteria applied for phytopathogen biocontrol.</title>
        <authorList>
            <person name="Pylro V."/>
            <person name="Dias A."/>
            <person name="Andreote F."/>
            <person name="Varani A."/>
            <person name="Andreote C."/>
            <person name="Bernardo E."/>
            <person name="Martins T."/>
        </authorList>
    </citation>
    <scope>NUCLEOTIDE SEQUENCE</scope>
    <source>
        <strain evidence="2">77</strain>
    </source>
</reference>
<accession>A0A2A2UF54</accession>
<evidence type="ECO:0000313" key="2">
    <source>
        <dbReference type="EMBL" id="TWV27169.1"/>
    </source>
</evidence>
<name>A0A2A2UF54_9ACTN</name>
<dbReference type="RefSeq" id="WP_015507100.1">
    <property type="nucleotide sequence ID" value="NC_020990.1"/>
</dbReference>
<sequence>MRTEDTAFVGGPLDGRVLPVVTGLTGQVPARYEVPVPEGGTLVYLREPAARGRRTGIVRGWLYVYAPDTPPGGRRVRWPWSRREPRD</sequence>
<dbReference type="AlphaFoldDB" id="A0A2A2UF54"/>
<comment type="caution">
    <text evidence="1">The sequence shown here is derived from an EMBL/GenBank/DDBJ whole genome shotgun (WGS) entry which is preliminary data.</text>
</comment>
<dbReference type="EMBL" id="VOGX01000018">
    <property type="protein sequence ID" value="TWV27169.1"/>
    <property type="molecule type" value="Genomic_DNA"/>
</dbReference>
<protein>
    <submittedName>
        <fullName evidence="1">Uncharacterized protein</fullName>
    </submittedName>
</protein>
<dbReference type="EMBL" id="BNDZ01000005">
    <property type="protein sequence ID" value="GHI45669.1"/>
    <property type="molecule type" value="Genomic_DNA"/>
</dbReference>
<reference evidence="1" key="3">
    <citation type="submission" date="2022-09" db="EMBL/GenBank/DDBJ databases">
        <title>Whole genome shotgun sequence of Streptomyces albidoflavus NBRC 12854.</title>
        <authorList>
            <person name="Komaki H."/>
            <person name="Tamura T."/>
        </authorList>
    </citation>
    <scope>NUCLEOTIDE SEQUENCE</scope>
    <source>
        <strain evidence="1">NBRC 12854</strain>
    </source>
</reference>
<dbReference type="Proteomes" id="UP000318052">
    <property type="component" value="Unassembled WGS sequence"/>
</dbReference>
<evidence type="ECO:0000313" key="4">
    <source>
        <dbReference type="Proteomes" id="UP001051844"/>
    </source>
</evidence>
<organism evidence="1 4">
    <name type="scientific">Streptomyces albidoflavus</name>
    <dbReference type="NCBI Taxonomy" id="1886"/>
    <lineage>
        <taxon>Bacteria</taxon>
        <taxon>Bacillati</taxon>
        <taxon>Actinomycetota</taxon>
        <taxon>Actinomycetes</taxon>
        <taxon>Kitasatosporales</taxon>
        <taxon>Streptomycetaceae</taxon>
        <taxon>Streptomyces</taxon>
        <taxon>Streptomyces albidoflavus group</taxon>
    </lineage>
</organism>
<evidence type="ECO:0000313" key="1">
    <source>
        <dbReference type="EMBL" id="GHI45669.1"/>
    </source>
</evidence>
<evidence type="ECO:0000313" key="3">
    <source>
        <dbReference type="Proteomes" id="UP000318052"/>
    </source>
</evidence>
<gene>
    <name evidence="2" type="ORF">FRZ02_11145</name>
    <name evidence="1" type="ORF">ScoT_18430</name>
</gene>
<dbReference type="Proteomes" id="UP001051844">
    <property type="component" value="Unassembled WGS sequence"/>
</dbReference>
<keyword evidence="3" id="KW-1185">Reference proteome</keyword>